<reference evidence="15" key="1">
    <citation type="journal article" date="2019" name="Curr. Biol.">
        <title>Genome Sequence of Striga asiatica Provides Insight into the Evolution of Plant Parasitism.</title>
        <authorList>
            <person name="Yoshida S."/>
            <person name="Kim S."/>
            <person name="Wafula E.K."/>
            <person name="Tanskanen J."/>
            <person name="Kim Y.M."/>
            <person name="Honaas L."/>
            <person name="Yang Z."/>
            <person name="Spallek T."/>
            <person name="Conn C.E."/>
            <person name="Ichihashi Y."/>
            <person name="Cheong K."/>
            <person name="Cui S."/>
            <person name="Der J.P."/>
            <person name="Gundlach H."/>
            <person name="Jiao Y."/>
            <person name="Hori C."/>
            <person name="Ishida J.K."/>
            <person name="Kasahara H."/>
            <person name="Kiba T."/>
            <person name="Kim M.S."/>
            <person name="Koo N."/>
            <person name="Laohavisit A."/>
            <person name="Lee Y.H."/>
            <person name="Lumba S."/>
            <person name="McCourt P."/>
            <person name="Mortimer J.C."/>
            <person name="Mutuku J.M."/>
            <person name="Nomura T."/>
            <person name="Sasaki-Sekimoto Y."/>
            <person name="Seto Y."/>
            <person name="Wang Y."/>
            <person name="Wakatake T."/>
            <person name="Sakakibara H."/>
            <person name="Demura T."/>
            <person name="Yamaguchi S."/>
            <person name="Yoneyama K."/>
            <person name="Manabe R.I."/>
            <person name="Nelson D.C."/>
            <person name="Schulman A.H."/>
            <person name="Timko M.P."/>
            <person name="dePamphilis C.W."/>
            <person name="Choi D."/>
            <person name="Shirasu K."/>
        </authorList>
    </citation>
    <scope>NUCLEOTIDE SEQUENCE [LARGE SCALE GENOMIC DNA]</scope>
    <source>
        <strain evidence="15">cv. UVA1</strain>
    </source>
</reference>
<feature type="compositionally biased region" description="Polar residues" evidence="11">
    <location>
        <begin position="116"/>
        <end position="131"/>
    </location>
</feature>
<dbReference type="InterPro" id="IPR016140">
    <property type="entry name" value="Bifunc_inhib/LTP/seed_store"/>
</dbReference>
<evidence type="ECO:0000256" key="8">
    <source>
        <dbReference type="ARBA" id="ARBA00023157"/>
    </source>
</evidence>
<sequence length="147" mass="15521">MADYSSKYKVVMLLLLALVITSEHVASGDVDKDREKCGNQLVGLATCLPYVSGDSISPAPDCCTGLGTLLRTSPQCLCLLVKDRNDPSLGLNINATRAMALPSYCHAPANISACPTNSSSENARTATNAGESNGGKMRKRWIGGIEM</sequence>
<proteinExistence type="inferred from homology"/>
<keyword evidence="5" id="KW-0336">GPI-anchor</keyword>
<dbReference type="GO" id="GO:0006869">
    <property type="term" value="P:lipid transport"/>
    <property type="evidence" value="ECO:0007669"/>
    <property type="project" value="InterPro"/>
</dbReference>
<dbReference type="GO" id="GO:0008289">
    <property type="term" value="F:lipid binding"/>
    <property type="evidence" value="ECO:0007669"/>
    <property type="project" value="UniProtKB-KW"/>
</dbReference>
<keyword evidence="4" id="KW-1003">Cell membrane</keyword>
<feature type="non-terminal residue" evidence="14">
    <location>
        <position position="147"/>
    </location>
</feature>
<feature type="region of interest" description="Disordered" evidence="11">
    <location>
        <begin position="116"/>
        <end position="135"/>
    </location>
</feature>
<dbReference type="CDD" id="cd00010">
    <property type="entry name" value="AAI_LTSS"/>
    <property type="match status" value="1"/>
</dbReference>
<dbReference type="GO" id="GO:0005886">
    <property type="term" value="C:plasma membrane"/>
    <property type="evidence" value="ECO:0007669"/>
    <property type="project" value="UniProtKB-SubCell"/>
</dbReference>
<evidence type="ECO:0000256" key="1">
    <source>
        <dbReference type="ARBA" id="ARBA00004609"/>
    </source>
</evidence>
<dbReference type="InterPro" id="IPR043325">
    <property type="entry name" value="LTSS"/>
</dbReference>
<keyword evidence="6 12" id="KW-0732">Signal</keyword>
<feature type="chain" id="PRO_5022768860" evidence="12">
    <location>
        <begin position="28"/>
        <end position="147"/>
    </location>
</feature>
<feature type="domain" description="Bifunctional inhibitor/plant lipid transfer protein/seed storage helical" evidence="13">
    <location>
        <begin position="37"/>
        <end position="114"/>
    </location>
</feature>
<keyword evidence="15" id="KW-1185">Reference proteome</keyword>
<comment type="similarity">
    <text evidence="2">Belongs to the plant LTP family.</text>
</comment>
<evidence type="ECO:0000313" key="15">
    <source>
        <dbReference type="Proteomes" id="UP000325081"/>
    </source>
</evidence>
<keyword evidence="10" id="KW-0449">Lipoprotein</keyword>
<keyword evidence="5" id="KW-0472">Membrane</keyword>
<dbReference type="FunFam" id="1.10.110.10:FF:000001">
    <property type="entry name" value="Bifunctional inhibitor/lipid-transfer protein/seed storage 2S albumin superfamily protein"/>
    <property type="match status" value="1"/>
</dbReference>
<dbReference type="PRINTS" id="PR00382">
    <property type="entry name" value="LIPIDTRNSFER"/>
</dbReference>
<keyword evidence="7" id="KW-0446">Lipid-binding</keyword>
<evidence type="ECO:0000259" key="13">
    <source>
        <dbReference type="SMART" id="SM00499"/>
    </source>
</evidence>
<evidence type="ECO:0000256" key="10">
    <source>
        <dbReference type="ARBA" id="ARBA00023288"/>
    </source>
</evidence>
<dbReference type="GO" id="GO:0098552">
    <property type="term" value="C:side of membrane"/>
    <property type="evidence" value="ECO:0007669"/>
    <property type="project" value="UniProtKB-KW"/>
</dbReference>
<evidence type="ECO:0000256" key="4">
    <source>
        <dbReference type="ARBA" id="ARBA00022475"/>
    </source>
</evidence>
<evidence type="ECO:0000256" key="7">
    <source>
        <dbReference type="ARBA" id="ARBA00023121"/>
    </source>
</evidence>
<dbReference type="OrthoDB" id="1938537at2759"/>
<evidence type="ECO:0000256" key="12">
    <source>
        <dbReference type="SAM" id="SignalP"/>
    </source>
</evidence>
<keyword evidence="8" id="KW-1015">Disulfide bond</keyword>
<dbReference type="Proteomes" id="UP000325081">
    <property type="component" value="Unassembled WGS sequence"/>
</dbReference>
<gene>
    <name evidence="14" type="ORF">STAS_28087</name>
</gene>
<organism evidence="14 15">
    <name type="scientific">Striga asiatica</name>
    <name type="common">Asiatic witchweed</name>
    <name type="synonym">Buchnera asiatica</name>
    <dbReference type="NCBI Taxonomy" id="4170"/>
    <lineage>
        <taxon>Eukaryota</taxon>
        <taxon>Viridiplantae</taxon>
        <taxon>Streptophyta</taxon>
        <taxon>Embryophyta</taxon>
        <taxon>Tracheophyta</taxon>
        <taxon>Spermatophyta</taxon>
        <taxon>Magnoliopsida</taxon>
        <taxon>eudicotyledons</taxon>
        <taxon>Gunneridae</taxon>
        <taxon>Pentapetalae</taxon>
        <taxon>asterids</taxon>
        <taxon>lamiids</taxon>
        <taxon>Lamiales</taxon>
        <taxon>Orobanchaceae</taxon>
        <taxon>Buchnereae</taxon>
        <taxon>Striga</taxon>
    </lineage>
</organism>
<evidence type="ECO:0000256" key="9">
    <source>
        <dbReference type="ARBA" id="ARBA00023180"/>
    </source>
</evidence>
<name>A0A5A7QZB7_STRAF</name>
<evidence type="ECO:0000256" key="11">
    <source>
        <dbReference type="SAM" id="MobiDB-lite"/>
    </source>
</evidence>
<dbReference type="Pfam" id="PF14368">
    <property type="entry name" value="LTP_2"/>
    <property type="match status" value="1"/>
</dbReference>
<keyword evidence="3" id="KW-0813">Transport</keyword>
<protein>
    <submittedName>
        <fullName evidence="14">Lipid-transfer protein</fullName>
    </submittedName>
</protein>
<evidence type="ECO:0000256" key="6">
    <source>
        <dbReference type="ARBA" id="ARBA00022729"/>
    </source>
</evidence>
<comment type="subcellular location">
    <subcellularLocation>
        <location evidence="1">Cell membrane</location>
        <topology evidence="1">Lipid-anchor</topology>
        <topology evidence="1">GPI-anchor</topology>
    </subcellularLocation>
</comment>
<evidence type="ECO:0000256" key="3">
    <source>
        <dbReference type="ARBA" id="ARBA00022448"/>
    </source>
</evidence>
<dbReference type="SMART" id="SM00499">
    <property type="entry name" value="AAI"/>
    <property type="match status" value="1"/>
</dbReference>
<evidence type="ECO:0000256" key="5">
    <source>
        <dbReference type="ARBA" id="ARBA00022622"/>
    </source>
</evidence>
<keyword evidence="9" id="KW-0325">Glycoprotein</keyword>
<dbReference type="SUPFAM" id="SSF47699">
    <property type="entry name" value="Bifunctional inhibitor/lipid-transfer protein/seed storage 2S albumin"/>
    <property type="match status" value="1"/>
</dbReference>
<dbReference type="EMBL" id="BKCP01009403">
    <property type="protein sequence ID" value="GER50763.1"/>
    <property type="molecule type" value="Genomic_DNA"/>
</dbReference>
<dbReference type="Gene3D" id="1.10.110.10">
    <property type="entry name" value="Plant lipid-transfer and hydrophobic proteins"/>
    <property type="match status" value="1"/>
</dbReference>
<accession>A0A5A7QZB7</accession>
<evidence type="ECO:0000313" key="14">
    <source>
        <dbReference type="EMBL" id="GER50763.1"/>
    </source>
</evidence>
<dbReference type="InterPro" id="IPR000528">
    <property type="entry name" value="Plant_nsLTP"/>
</dbReference>
<feature type="signal peptide" evidence="12">
    <location>
        <begin position="1"/>
        <end position="27"/>
    </location>
</feature>
<evidence type="ECO:0000256" key="2">
    <source>
        <dbReference type="ARBA" id="ARBA00009748"/>
    </source>
</evidence>
<comment type="caution">
    <text evidence="14">The sequence shown here is derived from an EMBL/GenBank/DDBJ whole genome shotgun (WGS) entry which is preliminary data.</text>
</comment>
<dbReference type="AlphaFoldDB" id="A0A5A7QZB7"/>
<dbReference type="InterPro" id="IPR036312">
    <property type="entry name" value="Bifun_inhib/LTP/seed_sf"/>
</dbReference>
<dbReference type="PANTHER" id="PTHR33044">
    <property type="entry name" value="BIFUNCTIONAL INHIBITOR/LIPID-TRANSFER PROTEIN/SEED STORAGE 2S ALBUMIN SUPERFAMILY PROTEIN-RELATED"/>
    <property type="match status" value="1"/>
</dbReference>